<dbReference type="Proteomes" id="UP000777661">
    <property type="component" value="Unassembled WGS sequence"/>
</dbReference>
<accession>A0ABS7R5R8</accession>
<keyword evidence="3" id="KW-1185">Reference proteome</keyword>
<dbReference type="InterPro" id="IPR045319">
    <property type="entry name" value="KAT/AKT"/>
</dbReference>
<comment type="caution">
    <text evidence="2">The sequence shown here is derived from an EMBL/GenBank/DDBJ whole genome shotgun (WGS) entry which is preliminary data.</text>
</comment>
<evidence type="ECO:0000259" key="1">
    <source>
        <dbReference type="PROSITE" id="PS50042"/>
    </source>
</evidence>
<name>A0ABS7R5R8_9HYPH</name>
<sequence length="151" mass="16893">MALDDDIRILSGVGLFDGFTREQLRLMAFGAESMTLSAGRDIYAEGAPADCAFIVASGSVVLFTEQDGERQIVERLGPGDMMGEFALIAEGRRMTNAMTESETRLVRISRSSFHRILEEFPETAMRLHERIAENLQLMIARMERIAARFTD</sequence>
<dbReference type="InterPro" id="IPR018490">
    <property type="entry name" value="cNMP-bd_dom_sf"/>
</dbReference>
<dbReference type="EMBL" id="JAHSQO010000002">
    <property type="protein sequence ID" value="MBY8916263.1"/>
    <property type="molecule type" value="Genomic_DNA"/>
</dbReference>
<reference evidence="2 3" key="1">
    <citation type="submission" date="2021-06" db="EMBL/GenBank/DDBJ databases">
        <title>Nitratireductor porphyridii sp. nov., isolated from a small marine red alga, Porphyridium purpureum in South Korea.</title>
        <authorList>
            <person name="Kim K.H."/>
            <person name="Kristyanto S."/>
            <person name="Jeon C.O."/>
        </authorList>
    </citation>
    <scope>NUCLEOTIDE SEQUENCE [LARGE SCALE GENOMIC DNA]</scope>
    <source>
        <strain evidence="2 3">R6</strain>
    </source>
</reference>
<dbReference type="Pfam" id="PF00027">
    <property type="entry name" value="cNMP_binding"/>
    <property type="match status" value="1"/>
</dbReference>
<protein>
    <submittedName>
        <fullName evidence="2">Cyclic nucleotide-binding domain-containing protein</fullName>
    </submittedName>
</protein>
<dbReference type="InterPro" id="IPR014710">
    <property type="entry name" value="RmlC-like_jellyroll"/>
</dbReference>
<dbReference type="CDD" id="cd00038">
    <property type="entry name" value="CAP_ED"/>
    <property type="match status" value="1"/>
</dbReference>
<evidence type="ECO:0000313" key="2">
    <source>
        <dbReference type="EMBL" id="MBY8916263.1"/>
    </source>
</evidence>
<dbReference type="SUPFAM" id="SSF51206">
    <property type="entry name" value="cAMP-binding domain-like"/>
    <property type="match status" value="1"/>
</dbReference>
<proteinExistence type="predicted"/>
<organism evidence="2 3">
    <name type="scientific">Nitratireductor rhodophyticola</name>
    <dbReference type="NCBI Taxonomy" id="2854036"/>
    <lineage>
        <taxon>Bacteria</taxon>
        <taxon>Pseudomonadati</taxon>
        <taxon>Pseudomonadota</taxon>
        <taxon>Alphaproteobacteria</taxon>
        <taxon>Hyphomicrobiales</taxon>
        <taxon>Phyllobacteriaceae</taxon>
        <taxon>Nitratireductor</taxon>
    </lineage>
</organism>
<dbReference type="RefSeq" id="WP_065816949.1">
    <property type="nucleotide sequence ID" value="NZ_CBDDPV010000002.1"/>
</dbReference>
<dbReference type="PANTHER" id="PTHR45743">
    <property type="entry name" value="POTASSIUM CHANNEL AKT1"/>
    <property type="match status" value="1"/>
</dbReference>
<gene>
    <name evidence="2" type="ORF">KVG22_06680</name>
</gene>
<dbReference type="SMART" id="SM00100">
    <property type="entry name" value="cNMP"/>
    <property type="match status" value="1"/>
</dbReference>
<dbReference type="PROSITE" id="PS50042">
    <property type="entry name" value="CNMP_BINDING_3"/>
    <property type="match status" value="1"/>
</dbReference>
<dbReference type="PANTHER" id="PTHR45743:SF2">
    <property type="entry name" value="POTASSIUM CHANNEL AKT1"/>
    <property type="match status" value="1"/>
</dbReference>
<dbReference type="Gene3D" id="2.60.120.10">
    <property type="entry name" value="Jelly Rolls"/>
    <property type="match status" value="1"/>
</dbReference>
<dbReference type="InterPro" id="IPR000595">
    <property type="entry name" value="cNMP-bd_dom"/>
</dbReference>
<feature type="domain" description="Cyclic nucleotide-binding" evidence="1">
    <location>
        <begin position="15"/>
        <end position="134"/>
    </location>
</feature>
<evidence type="ECO:0000313" key="3">
    <source>
        <dbReference type="Proteomes" id="UP000777661"/>
    </source>
</evidence>